<feature type="transmembrane region" description="Helical" evidence="1">
    <location>
        <begin position="6"/>
        <end position="25"/>
    </location>
</feature>
<gene>
    <name evidence="2" type="ORF">ACFPK1_16505</name>
</gene>
<proteinExistence type="predicted"/>
<name>A0ABV9ZK53_9PSEU</name>
<keyword evidence="1" id="KW-0812">Transmembrane</keyword>
<evidence type="ECO:0000313" key="2">
    <source>
        <dbReference type="EMBL" id="MFC5139844.1"/>
    </source>
</evidence>
<sequence>MIAWLWVPVGLPATLMALLLLLDVLDRRVTRDAGSPAPTDREAP</sequence>
<organism evidence="2 3">
    <name type="scientific">Actinomycetospora rhizophila</name>
    <dbReference type="NCBI Taxonomy" id="1416876"/>
    <lineage>
        <taxon>Bacteria</taxon>
        <taxon>Bacillati</taxon>
        <taxon>Actinomycetota</taxon>
        <taxon>Actinomycetes</taxon>
        <taxon>Pseudonocardiales</taxon>
        <taxon>Pseudonocardiaceae</taxon>
        <taxon>Actinomycetospora</taxon>
    </lineage>
</organism>
<comment type="caution">
    <text evidence="2">The sequence shown here is derived from an EMBL/GenBank/DDBJ whole genome shotgun (WGS) entry which is preliminary data.</text>
</comment>
<keyword evidence="1" id="KW-1133">Transmembrane helix</keyword>
<keyword evidence="3" id="KW-1185">Reference proteome</keyword>
<accession>A0ABV9ZK53</accession>
<keyword evidence="1" id="KW-0472">Membrane</keyword>
<reference evidence="3" key="1">
    <citation type="journal article" date="2019" name="Int. J. Syst. Evol. Microbiol.">
        <title>The Global Catalogue of Microorganisms (GCM) 10K type strain sequencing project: providing services to taxonomists for standard genome sequencing and annotation.</title>
        <authorList>
            <consortium name="The Broad Institute Genomics Platform"/>
            <consortium name="The Broad Institute Genome Sequencing Center for Infectious Disease"/>
            <person name="Wu L."/>
            <person name="Ma J."/>
        </authorList>
    </citation>
    <scope>NUCLEOTIDE SEQUENCE [LARGE SCALE GENOMIC DNA]</scope>
    <source>
        <strain evidence="3">XZYJ18</strain>
    </source>
</reference>
<evidence type="ECO:0000313" key="3">
    <source>
        <dbReference type="Proteomes" id="UP001596175"/>
    </source>
</evidence>
<dbReference type="Proteomes" id="UP001596175">
    <property type="component" value="Unassembled WGS sequence"/>
</dbReference>
<dbReference type="RefSeq" id="WP_378022026.1">
    <property type="nucleotide sequence ID" value="NZ_JBHSKG010000008.1"/>
</dbReference>
<dbReference type="EMBL" id="JBHSKG010000008">
    <property type="protein sequence ID" value="MFC5139844.1"/>
    <property type="molecule type" value="Genomic_DNA"/>
</dbReference>
<evidence type="ECO:0000256" key="1">
    <source>
        <dbReference type="SAM" id="Phobius"/>
    </source>
</evidence>
<protein>
    <submittedName>
        <fullName evidence="2">Uncharacterized protein</fullName>
    </submittedName>
</protein>